<dbReference type="PRINTS" id="PR00377">
    <property type="entry name" value="IMPHPHTASES"/>
</dbReference>
<dbReference type="RefSeq" id="WP_390264616.1">
    <property type="nucleotide sequence ID" value="NZ_JBHUGH010000013.1"/>
</dbReference>
<organism evidence="2 3">
    <name type="scientific">Halodurantibacterium flavum</name>
    <dbReference type="NCBI Taxonomy" id="1382802"/>
    <lineage>
        <taxon>Bacteria</taxon>
        <taxon>Pseudomonadati</taxon>
        <taxon>Pseudomonadota</taxon>
        <taxon>Alphaproteobacteria</taxon>
        <taxon>Rhodobacterales</taxon>
        <taxon>Paracoccaceae</taxon>
        <taxon>Halodurantibacterium</taxon>
    </lineage>
</organism>
<dbReference type="EMBL" id="JBHUGH010000013">
    <property type="protein sequence ID" value="MFD1913923.1"/>
    <property type="molecule type" value="Genomic_DNA"/>
</dbReference>
<evidence type="ECO:0000256" key="1">
    <source>
        <dbReference type="ARBA" id="ARBA00009759"/>
    </source>
</evidence>
<dbReference type="Gene3D" id="3.30.540.10">
    <property type="entry name" value="Fructose-1,6-Bisphosphatase, subunit A, domain 1"/>
    <property type="match status" value="1"/>
</dbReference>
<comment type="caution">
    <text evidence="2">The sequence shown here is derived from an EMBL/GenBank/DDBJ whole genome shotgun (WGS) entry which is preliminary data.</text>
</comment>
<dbReference type="PANTHER" id="PTHR20854:SF4">
    <property type="entry name" value="INOSITOL-1-MONOPHOSPHATASE-RELATED"/>
    <property type="match status" value="1"/>
</dbReference>
<protein>
    <submittedName>
        <fullName evidence="2">Inositol monophosphatase family protein</fullName>
    </submittedName>
</protein>
<evidence type="ECO:0000313" key="2">
    <source>
        <dbReference type="EMBL" id="MFD1913923.1"/>
    </source>
</evidence>
<evidence type="ECO:0000313" key="3">
    <source>
        <dbReference type="Proteomes" id="UP001597353"/>
    </source>
</evidence>
<proteinExistence type="inferred from homology"/>
<keyword evidence="3" id="KW-1185">Reference proteome</keyword>
<dbReference type="Gene3D" id="3.40.190.80">
    <property type="match status" value="1"/>
</dbReference>
<dbReference type="Pfam" id="PF00459">
    <property type="entry name" value="Inositol_P"/>
    <property type="match status" value="1"/>
</dbReference>
<sequence>MTDLISARLDLARRIAAEAGQRALSFFRNREALVIETKASPQDIVSRADREVEDMIRARIGASFPQDAILGEEAGASAGSSGFTWVIDPIDGTSPFLAGLPHWCVAIAVVHEAETVAGVIDVPMAGEQFHSLRGGGAWVNETRLSVRADATVRNSMVAIGASHRTDPAHITGIIQRLMAAGGIFYRNGSGALMLASVAAGRLGGYYEPHMHPWDCLAALLMIEEAGGRALPLPGPLADGGKILGTAPGLWEELRELTGGGAG</sequence>
<comment type="similarity">
    <text evidence="1">Belongs to the inositol monophosphatase superfamily.</text>
</comment>
<accession>A0ABW4SA13</accession>
<name>A0ABW4SA13_9RHOB</name>
<gene>
    <name evidence="2" type="ORF">ACFSGJ_17045</name>
</gene>
<dbReference type="InterPro" id="IPR000760">
    <property type="entry name" value="Inositol_monophosphatase-like"/>
</dbReference>
<dbReference type="Proteomes" id="UP001597353">
    <property type="component" value="Unassembled WGS sequence"/>
</dbReference>
<reference evidence="3" key="1">
    <citation type="journal article" date="2019" name="Int. J. Syst. Evol. Microbiol.">
        <title>The Global Catalogue of Microorganisms (GCM) 10K type strain sequencing project: providing services to taxonomists for standard genome sequencing and annotation.</title>
        <authorList>
            <consortium name="The Broad Institute Genomics Platform"/>
            <consortium name="The Broad Institute Genome Sequencing Center for Infectious Disease"/>
            <person name="Wu L."/>
            <person name="Ma J."/>
        </authorList>
    </citation>
    <scope>NUCLEOTIDE SEQUENCE [LARGE SCALE GENOMIC DNA]</scope>
    <source>
        <strain evidence="3">CGMCC 4.7242</strain>
    </source>
</reference>
<dbReference type="PANTHER" id="PTHR20854">
    <property type="entry name" value="INOSITOL MONOPHOSPHATASE"/>
    <property type="match status" value="1"/>
</dbReference>
<dbReference type="SUPFAM" id="SSF56655">
    <property type="entry name" value="Carbohydrate phosphatase"/>
    <property type="match status" value="1"/>
</dbReference>